<dbReference type="GO" id="GO:0004553">
    <property type="term" value="F:hydrolase activity, hydrolyzing O-glycosyl compounds"/>
    <property type="evidence" value="ECO:0007669"/>
    <property type="project" value="InterPro"/>
</dbReference>
<feature type="chain" id="PRO_5035438918" description="GH16 domain-containing protein" evidence="2">
    <location>
        <begin position="21"/>
        <end position="369"/>
    </location>
</feature>
<dbReference type="InterPro" id="IPR050546">
    <property type="entry name" value="Glycosyl_Hydrlase_16"/>
</dbReference>
<evidence type="ECO:0000256" key="2">
    <source>
        <dbReference type="SAM" id="SignalP"/>
    </source>
</evidence>
<dbReference type="Proteomes" id="UP000801492">
    <property type="component" value="Unassembled WGS sequence"/>
</dbReference>
<dbReference type="OrthoDB" id="4781at2759"/>
<organism evidence="4 5">
    <name type="scientific">Ignelater luminosus</name>
    <name type="common">Cucubano</name>
    <name type="synonym">Pyrophorus luminosus</name>
    <dbReference type="NCBI Taxonomy" id="2038154"/>
    <lineage>
        <taxon>Eukaryota</taxon>
        <taxon>Metazoa</taxon>
        <taxon>Ecdysozoa</taxon>
        <taxon>Arthropoda</taxon>
        <taxon>Hexapoda</taxon>
        <taxon>Insecta</taxon>
        <taxon>Pterygota</taxon>
        <taxon>Neoptera</taxon>
        <taxon>Endopterygota</taxon>
        <taxon>Coleoptera</taxon>
        <taxon>Polyphaga</taxon>
        <taxon>Elateriformia</taxon>
        <taxon>Elateroidea</taxon>
        <taxon>Elateridae</taxon>
        <taxon>Agrypninae</taxon>
        <taxon>Pyrophorini</taxon>
        <taxon>Ignelater</taxon>
    </lineage>
</organism>
<dbReference type="Gene3D" id="2.60.120.200">
    <property type="match status" value="1"/>
</dbReference>
<accession>A0A8K0GG47</accession>
<keyword evidence="2" id="KW-0732">Signal</keyword>
<proteinExistence type="inferred from homology"/>
<evidence type="ECO:0000313" key="4">
    <source>
        <dbReference type="EMBL" id="KAF2903375.1"/>
    </source>
</evidence>
<evidence type="ECO:0000259" key="3">
    <source>
        <dbReference type="PROSITE" id="PS51762"/>
    </source>
</evidence>
<dbReference type="Pfam" id="PF00722">
    <property type="entry name" value="Glyco_hydro_16"/>
    <property type="match status" value="1"/>
</dbReference>
<reference evidence="4" key="1">
    <citation type="submission" date="2019-08" db="EMBL/GenBank/DDBJ databases">
        <title>The genome of the North American firefly Photinus pyralis.</title>
        <authorList>
            <consortium name="Photinus pyralis genome working group"/>
            <person name="Fallon T.R."/>
            <person name="Sander Lower S.E."/>
            <person name="Weng J.-K."/>
        </authorList>
    </citation>
    <scope>NUCLEOTIDE SEQUENCE</scope>
    <source>
        <strain evidence="4">TRF0915ILg1</strain>
        <tissue evidence="4">Whole body</tissue>
    </source>
</reference>
<feature type="signal peptide" evidence="2">
    <location>
        <begin position="1"/>
        <end position="20"/>
    </location>
</feature>
<name>A0A8K0GG47_IGNLU</name>
<dbReference type="SUPFAM" id="SSF49899">
    <property type="entry name" value="Concanavalin A-like lectins/glucanases"/>
    <property type="match status" value="1"/>
</dbReference>
<dbReference type="PANTHER" id="PTHR10963">
    <property type="entry name" value="GLYCOSYL HYDROLASE-RELATED"/>
    <property type="match status" value="1"/>
</dbReference>
<dbReference type="PROSITE" id="PS51762">
    <property type="entry name" value="GH16_2"/>
    <property type="match status" value="1"/>
</dbReference>
<protein>
    <recommendedName>
        <fullName evidence="3">GH16 domain-containing protein</fullName>
    </recommendedName>
</protein>
<evidence type="ECO:0000256" key="1">
    <source>
        <dbReference type="ARBA" id="ARBA00006865"/>
    </source>
</evidence>
<keyword evidence="5" id="KW-1185">Reference proteome</keyword>
<dbReference type="PANTHER" id="PTHR10963:SF55">
    <property type="entry name" value="GLYCOSIDE HYDROLASE FAMILY 16 PROTEIN"/>
    <property type="match status" value="1"/>
</dbReference>
<dbReference type="GO" id="GO:0005975">
    <property type="term" value="P:carbohydrate metabolic process"/>
    <property type="evidence" value="ECO:0007669"/>
    <property type="project" value="InterPro"/>
</dbReference>
<dbReference type="CDD" id="cd08024">
    <property type="entry name" value="GH16_CCF"/>
    <property type="match status" value="1"/>
</dbReference>
<comment type="similarity">
    <text evidence="1">Belongs to the glycosyl hydrolase 16 family.</text>
</comment>
<feature type="domain" description="GH16" evidence="3">
    <location>
        <begin position="26"/>
        <end position="369"/>
    </location>
</feature>
<sequence length="369" mass="41297">MKDLILIFVVASTFIYETHQCTPSATTASGSSAPTTICSGQLIFEDNFDNLNTNTWKHEITLGGGGNWEFQWYTNNRSNSIAENGILKLKPTLTSDFLGEAALTSETIDLGSSCTSAEFYGCKRTGSPDCILNPIRSAKLLTMDSFAFKYGRVEVRAKLPAGDWLWPAIWMLPKHDVYGGWPRSGEIDIMESRGNRDLTLNAVNIGVKQMGSTLHWGPDSGRNAYWRTHWEKNKNEFNENFHTYEVLWTPDNLSFKVDGETIGSVTPPQGGFWELGDFGSTGQENIWRSGSKLAPFDTEFYLILNLAVGGTNHYFPDNASNPGGKPWSNNSPKAATDFWNGKNQWLHTWNLGHNEDSYLQVDYVRVYAV</sequence>
<comment type="caution">
    <text evidence="4">The sequence shown here is derived from an EMBL/GenBank/DDBJ whole genome shotgun (WGS) entry which is preliminary data.</text>
</comment>
<evidence type="ECO:0000313" key="5">
    <source>
        <dbReference type="Proteomes" id="UP000801492"/>
    </source>
</evidence>
<dbReference type="AlphaFoldDB" id="A0A8K0GG47"/>
<dbReference type="EMBL" id="VTPC01001043">
    <property type="protein sequence ID" value="KAF2903375.1"/>
    <property type="molecule type" value="Genomic_DNA"/>
</dbReference>
<dbReference type="InterPro" id="IPR013320">
    <property type="entry name" value="ConA-like_dom_sf"/>
</dbReference>
<dbReference type="InterPro" id="IPR000757">
    <property type="entry name" value="Beta-glucanase-like"/>
</dbReference>
<gene>
    <name evidence="4" type="ORF">ILUMI_02811</name>
</gene>